<keyword evidence="1" id="KW-0732">Signal</keyword>
<dbReference type="Proteomes" id="UP001322277">
    <property type="component" value="Chromosome 1"/>
</dbReference>
<evidence type="ECO:0000313" key="3">
    <source>
        <dbReference type="Proteomes" id="UP001322277"/>
    </source>
</evidence>
<gene>
    <name evidence="2" type="ORF">CDEST_00598</name>
</gene>
<evidence type="ECO:0000256" key="1">
    <source>
        <dbReference type="SAM" id="SignalP"/>
    </source>
</evidence>
<organism evidence="2 3">
    <name type="scientific">Colletotrichum destructivum</name>
    <dbReference type="NCBI Taxonomy" id="34406"/>
    <lineage>
        <taxon>Eukaryota</taxon>
        <taxon>Fungi</taxon>
        <taxon>Dikarya</taxon>
        <taxon>Ascomycota</taxon>
        <taxon>Pezizomycotina</taxon>
        <taxon>Sordariomycetes</taxon>
        <taxon>Hypocreomycetidae</taxon>
        <taxon>Glomerellales</taxon>
        <taxon>Glomerellaceae</taxon>
        <taxon>Colletotrichum</taxon>
        <taxon>Colletotrichum destructivum species complex</taxon>
    </lineage>
</organism>
<dbReference type="RefSeq" id="XP_062772808.1">
    <property type="nucleotide sequence ID" value="XM_062916757.1"/>
</dbReference>
<proteinExistence type="predicted"/>
<name>A0AAX4HXF9_9PEZI</name>
<keyword evidence="3" id="KW-1185">Reference proteome</keyword>
<dbReference type="AlphaFoldDB" id="A0AAX4HXF9"/>
<protein>
    <recommendedName>
        <fullName evidence="4">Secreted protein</fullName>
    </recommendedName>
</protein>
<feature type="chain" id="PRO_5043489374" description="Secreted protein" evidence="1">
    <location>
        <begin position="18"/>
        <end position="104"/>
    </location>
</feature>
<accession>A0AAX4HXF9</accession>
<evidence type="ECO:0008006" key="4">
    <source>
        <dbReference type="Google" id="ProtNLM"/>
    </source>
</evidence>
<dbReference type="KEGG" id="cdet:87937101"/>
<sequence>MMLLYAVVLGLTELIFSYDICRSFRNSPLSATHTPTIENRRYFILMGSASSYDGCCGLSIRCFHSLEERYRIRRAARIPVRETFKKARRRVPPLGLSLIQQPSS</sequence>
<dbReference type="EMBL" id="CP137305">
    <property type="protein sequence ID" value="WQF75584.1"/>
    <property type="molecule type" value="Genomic_DNA"/>
</dbReference>
<feature type="signal peptide" evidence="1">
    <location>
        <begin position="1"/>
        <end position="17"/>
    </location>
</feature>
<evidence type="ECO:0000313" key="2">
    <source>
        <dbReference type="EMBL" id="WQF75584.1"/>
    </source>
</evidence>
<dbReference type="GeneID" id="87937101"/>
<reference evidence="3" key="1">
    <citation type="journal article" date="2023" name="bioRxiv">
        <title>Complete genome of the Medicago anthracnose fungus, Colletotrichum destructivum, reveals a mini-chromosome-like region within a core chromosome.</title>
        <authorList>
            <person name="Lapalu N."/>
            <person name="Simon A."/>
            <person name="Lu A."/>
            <person name="Plaumann P.-L."/>
            <person name="Amselem J."/>
            <person name="Pigne S."/>
            <person name="Auger A."/>
            <person name="Koch C."/>
            <person name="Dallery J.-F."/>
            <person name="O'Connell R.J."/>
        </authorList>
    </citation>
    <scope>NUCLEOTIDE SEQUENCE [LARGE SCALE GENOMIC DNA]</scope>
    <source>
        <strain evidence="3">CBS 520.97</strain>
    </source>
</reference>